<sequence length="129" mass="14244">MTSSEAKPKSPVLSTTIFNPRRNNFISKKISSASQRPLAFTSPNAANAHRHTQSPTCIQPRHPSHQPRQPLAQVPSSITSHVSHQAIGAARQGRCVGKRCAGSRRKARQGAKTDRQTDKTDRQTDRQTR</sequence>
<feature type="compositionally biased region" description="Polar residues" evidence="1">
    <location>
        <begin position="28"/>
        <end position="45"/>
    </location>
</feature>
<dbReference type="AlphaFoldDB" id="A0A8X6P1J1"/>
<dbReference type="EMBL" id="BMAW01111173">
    <property type="protein sequence ID" value="GFT46661.1"/>
    <property type="molecule type" value="Genomic_DNA"/>
</dbReference>
<feature type="compositionally biased region" description="Basic and acidic residues" evidence="1">
    <location>
        <begin position="111"/>
        <end position="129"/>
    </location>
</feature>
<evidence type="ECO:0000313" key="3">
    <source>
        <dbReference type="Proteomes" id="UP000887013"/>
    </source>
</evidence>
<reference evidence="2" key="1">
    <citation type="submission" date="2020-08" db="EMBL/GenBank/DDBJ databases">
        <title>Multicomponent nature underlies the extraordinary mechanical properties of spider dragline silk.</title>
        <authorList>
            <person name="Kono N."/>
            <person name="Nakamura H."/>
            <person name="Mori M."/>
            <person name="Yoshida Y."/>
            <person name="Ohtoshi R."/>
            <person name="Malay A.D."/>
            <person name="Moran D.A.P."/>
            <person name="Tomita M."/>
            <person name="Numata K."/>
            <person name="Arakawa K."/>
        </authorList>
    </citation>
    <scope>NUCLEOTIDE SEQUENCE</scope>
</reference>
<accession>A0A8X6P1J1</accession>
<organism evidence="2 3">
    <name type="scientific">Nephila pilipes</name>
    <name type="common">Giant wood spider</name>
    <name type="synonym">Nephila maculata</name>
    <dbReference type="NCBI Taxonomy" id="299642"/>
    <lineage>
        <taxon>Eukaryota</taxon>
        <taxon>Metazoa</taxon>
        <taxon>Ecdysozoa</taxon>
        <taxon>Arthropoda</taxon>
        <taxon>Chelicerata</taxon>
        <taxon>Arachnida</taxon>
        <taxon>Araneae</taxon>
        <taxon>Araneomorphae</taxon>
        <taxon>Entelegynae</taxon>
        <taxon>Araneoidea</taxon>
        <taxon>Nephilidae</taxon>
        <taxon>Nephila</taxon>
    </lineage>
</organism>
<keyword evidence="3" id="KW-1185">Reference proteome</keyword>
<comment type="caution">
    <text evidence="2">The sequence shown here is derived from an EMBL/GenBank/DDBJ whole genome shotgun (WGS) entry which is preliminary data.</text>
</comment>
<proteinExistence type="predicted"/>
<evidence type="ECO:0000256" key="1">
    <source>
        <dbReference type="SAM" id="MobiDB-lite"/>
    </source>
</evidence>
<gene>
    <name evidence="2" type="ORF">NPIL_538401</name>
</gene>
<feature type="compositionally biased region" description="Polar residues" evidence="1">
    <location>
        <begin position="74"/>
        <end position="83"/>
    </location>
</feature>
<name>A0A8X6P1J1_NEPPI</name>
<protein>
    <submittedName>
        <fullName evidence="2">Uncharacterized protein</fullName>
    </submittedName>
</protein>
<dbReference type="Proteomes" id="UP000887013">
    <property type="component" value="Unassembled WGS sequence"/>
</dbReference>
<evidence type="ECO:0000313" key="2">
    <source>
        <dbReference type="EMBL" id="GFT46661.1"/>
    </source>
</evidence>
<feature type="region of interest" description="Disordered" evidence="1">
    <location>
        <begin position="28"/>
        <end position="129"/>
    </location>
</feature>